<evidence type="ECO:0008006" key="2">
    <source>
        <dbReference type="Google" id="ProtNLM"/>
    </source>
</evidence>
<evidence type="ECO:0000313" key="1">
    <source>
        <dbReference type="EMBL" id="ADN60681.1"/>
    </source>
</evidence>
<sequence>MHLRQMGRLISTNLGGTFSGYIRGKARAKFSDKVGGDLSSNLGRTVSSNLKKHLARTLFALAAGLAGASAAHAGNWCEGGIWVDAMLGSYHIRPDPDKHFEQFNPGLGVECWLNNQWALTAGGFRNSLRRPSYYGGGVWAPEFLHWGIVRIAAMGGIISGYNYGNWGLGRDHTIGPVLAPLVMVEYKRVGANIIVIPPIPSDDLPFTLGFQLKVKF</sequence>
<accession>E1THS2</accession>
<organism evidence="1">
    <name type="scientific">Burkholderia sp. (strain CCGE1003)</name>
    <dbReference type="NCBI Taxonomy" id="640512"/>
    <lineage>
        <taxon>Bacteria</taxon>
        <taxon>Pseudomonadati</taxon>
        <taxon>Pseudomonadota</taxon>
        <taxon>Betaproteobacteria</taxon>
        <taxon>Burkholderiales</taxon>
        <taxon>Burkholderiaceae</taxon>
        <taxon>Burkholderia</taxon>
    </lineage>
</organism>
<dbReference type="KEGG" id="bgf:BC1003_4753"/>
<proteinExistence type="predicted"/>
<dbReference type="HOGENOM" id="CLU_111036_0_0_4"/>
<protein>
    <recommendedName>
        <fullName evidence="2">Antimicrobial peptide resistance and lipid A acylation PagP</fullName>
    </recommendedName>
</protein>
<reference evidence="1" key="1">
    <citation type="submission" date="2010-09" db="EMBL/GenBank/DDBJ databases">
        <title>Complete sequence of chromosome2 of Burkholderia sp. CCGE1003.</title>
        <authorList>
            <consortium name="US DOE Joint Genome Institute"/>
            <person name="Lucas S."/>
            <person name="Copeland A."/>
            <person name="Lapidus A."/>
            <person name="Cheng J.-F."/>
            <person name="Bruce D."/>
            <person name="Goodwin L."/>
            <person name="Pitluck S."/>
            <person name="Daligault H."/>
            <person name="Davenport K."/>
            <person name="Detter J.C."/>
            <person name="Han C."/>
            <person name="Tapia R."/>
            <person name="Land M."/>
            <person name="Hauser L."/>
            <person name="Jeffries C."/>
            <person name="Kyrpides N."/>
            <person name="Ivanova N."/>
            <person name="Ovchinnikova G."/>
            <person name="Martinez-Romero E."/>
            <person name="Rogel M.A."/>
            <person name="Auchtung J."/>
            <person name="Tiedje J.M."/>
            <person name="Woyke T."/>
        </authorList>
    </citation>
    <scope>NUCLEOTIDE SEQUENCE</scope>
    <source>
        <strain evidence="1">CCGE1003</strain>
    </source>
</reference>
<dbReference type="AlphaFoldDB" id="E1THS2"/>
<dbReference type="EMBL" id="CP002218">
    <property type="protein sequence ID" value="ADN60681.1"/>
    <property type="molecule type" value="Genomic_DNA"/>
</dbReference>
<name>E1THS2_BURSG</name>
<dbReference type="Gene3D" id="2.40.160.20">
    <property type="match status" value="1"/>
</dbReference>
<gene>
    <name evidence="1" type="ordered locus">BC1003_4753</name>
</gene>
<dbReference type="eggNOG" id="ENOG5032WPE">
    <property type="taxonomic scope" value="Bacteria"/>
</dbReference>